<dbReference type="VEuPathDB" id="PlasmoDB:PVPAM_000038300"/>
<proteinExistence type="predicted"/>
<sequence length="473" mass="53952">MSECKDFKKPYFNYRCYSRLKKYYHRHLDSDKAKSFIAGENTVLQKIKSNFKSIPDLLKLANYLVIYVPDWASKNALCSYINYWINQQIEKSYEYDTTRYKYFLDFADEFAKHYYGESFYRENTCSNLFSYLRSDNTYQIMKTLHSLYDHYIKIVEPYRLNQIDICNNLNYIDLYFKSLILDYRTDYGLHKILLNFREIVLKTADTHKNICGINMSNMMPLSIVPNPPSKNTDGREETAGLKDRLDNTKLNKPIETKAVDSPPPPQQESPREGDPSAEIKQQARVPPNYEGSSSGRQEAVQPRTYQGGLPENLHGIYQGGEQQETLLFPNGRNQGQLHGRVFQNEHSSPVHSVGKEPLVEIDGHMDGLTNRSQGEYNHPSQSEGTTGSITDTISGFIKDVEPGPVLGVSGGMGVLFLLFKYTPVGSFFGGRRGRIRQIPRSFNGPFPGDFANFQEYDGGYIGYGPTSISSLAE</sequence>
<evidence type="ECO:0000313" key="2">
    <source>
        <dbReference type="EMBL" id="CAG9480088.1"/>
    </source>
</evidence>
<feature type="compositionally biased region" description="Basic and acidic residues" evidence="1">
    <location>
        <begin position="232"/>
        <end position="258"/>
    </location>
</feature>
<comment type="caution">
    <text evidence="2">The sequence shown here is derived from an EMBL/GenBank/DDBJ whole genome shotgun (WGS) entry which is preliminary data.</text>
</comment>
<evidence type="ECO:0000313" key="3">
    <source>
        <dbReference type="Proteomes" id="UP000779233"/>
    </source>
</evidence>
<accession>A0A8S4HBS8</accession>
<gene>
    <name evidence="2" type="ORF">PVW1_050042300</name>
</gene>
<protein>
    <submittedName>
        <fullName evidence="2">(malaria parasite P. vivax) hypothetical protein</fullName>
    </submittedName>
</protein>
<dbReference type="Proteomes" id="UP000779233">
    <property type="component" value="Unassembled WGS sequence"/>
</dbReference>
<name>A0A8S4HBS8_PLAVI</name>
<reference evidence="2" key="1">
    <citation type="submission" date="2021-09" db="EMBL/GenBank/DDBJ databases">
        <authorList>
            <consortium name="Pathogen Informatics"/>
        </authorList>
    </citation>
    <scope>NUCLEOTIDE SEQUENCE</scope>
    <source>
        <strain evidence="2">PvW1</strain>
    </source>
</reference>
<feature type="region of interest" description="Disordered" evidence="1">
    <location>
        <begin position="222"/>
        <end position="309"/>
    </location>
</feature>
<organism evidence="2 3">
    <name type="scientific">Plasmodium vivax</name>
    <name type="common">malaria parasite P. vivax</name>
    <dbReference type="NCBI Taxonomy" id="5855"/>
    <lineage>
        <taxon>Eukaryota</taxon>
        <taxon>Sar</taxon>
        <taxon>Alveolata</taxon>
        <taxon>Apicomplexa</taxon>
        <taxon>Aconoidasida</taxon>
        <taxon>Haemosporida</taxon>
        <taxon>Plasmodiidae</taxon>
        <taxon>Plasmodium</taxon>
        <taxon>Plasmodium (Plasmodium)</taxon>
    </lineage>
</organism>
<dbReference type="EMBL" id="CAJZCX010000010">
    <property type="protein sequence ID" value="CAG9480088.1"/>
    <property type="molecule type" value="Genomic_DNA"/>
</dbReference>
<evidence type="ECO:0000256" key="1">
    <source>
        <dbReference type="SAM" id="MobiDB-lite"/>
    </source>
</evidence>
<dbReference type="AlphaFoldDB" id="A0A8S4HBS8"/>